<comment type="similarity">
    <text evidence="12">Belongs to the cytochrome b561 family.</text>
</comment>
<reference evidence="15 16" key="1">
    <citation type="submission" date="2019-03" db="EMBL/GenBank/DDBJ databases">
        <title>Paraburkholderia sp. 7MH5, isolated from subtropical forest soil.</title>
        <authorList>
            <person name="Gao Z.-H."/>
            <person name="Qiu L.-H."/>
        </authorList>
    </citation>
    <scope>NUCLEOTIDE SEQUENCE [LARGE SCALE GENOMIC DNA]</scope>
    <source>
        <strain evidence="15 16">7MH5</strain>
    </source>
</reference>
<evidence type="ECO:0000313" key="16">
    <source>
        <dbReference type="Proteomes" id="UP000295727"/>
    </source>
</evidence>
<keyword evidence="8" id="KW-0249">Electron transport</keyword>
<dbReference type="PANTHER" id="PTHR30529">
    <property type="entry name" value="CYTOCHROME B561"/>
    <property type="match status" value="1"/>
</dbReference>
<protein>
    <submittedName>
        <fullName evidence="15">Cytochrome b</fullName>
    </submittedName>
</protein>
<dbReference type="OrthoDB" id="8536275at2"/>
<keyword evidence="6 13" id="KW-0812">Transmembrane</keyword>
<feature type="transmembrane region" description="Helical" evidence="13">
    <location>
        <begin position="73"/>
        <end position="90"/>
    </location>
</feature>
<evidence type="ECO:0000256" key="10">
    <source>
        <dbReference type="ARBA" id="ARBA00023004"/>
    </source>
</evidence>
<dbReference type="GO" id="GO:0009055">
    <property type="term" value="F:electron transfer activity"/>
    <property type="evidence" value="ECO:0007669"/>
    <property type="project" value="InterPro"/>
</dbReference>
<comment type="subcellular location">
    <subcellularLocation>
        <location evidence="2">Cell membrane</location>
        <topology evidence="2">Multi-pass membrane protein</topology>
    </subcellularLocation>
</comment>
<evidence type="ECO:0000256" key="7">
    <source>
        <dbReference type="ARBA" id="ARBA00022723"/>
    </source>
</evidence>
<evidence type="ECO:0000256" key="2">
    <source>
        <dbReference type="ARBA" id="ARBA00004651"/>
    </source>
</evidence>
<dbReference type="GO" id="GO:0005886">
    <property type="term" value="C:plasma membrane"/>
    <property type="evidence" value="ECO:0007669"/>
    <property type="project" value="UniProtKB-SubCell"/>
</dbReference>
<dbReference type="AlphaFoldDB" id="A0A4P7D6U5"/>
<evidence type="ECO:0000256" key="11">
    <source>
        <dbReference type="ARBA" id="ARBA00023136"/>
    </source>
</evidence>
<evidence type="ECO:0000256" key="13">
    <source>
        <dbReference type="SAM" id="Phobius"/>
    </source>
</evidence>
<evidence type="ECO:0000256" key="5">
    <source>
        <dbReference type="ARBA" id="ARBA00022617"/>
    </source>
</evidence>
<feature type="domain" description="Cytochrome b561 bacterial/Ni-hydrogenase" evidence="14">
    <location>
        <begin position="1"/>
        <end position="159"/>
    </location>
</feature>
<organism evidence="15 16">
    <name type="scientific">Paraburkholderia pallida</name>
    <dbReference type="NCBI Taxonomy" id="2547399"/>
    <lineage>
        <taxon>Bacteria</taxon>
        <taxon>Pseudomonadati</taxon>
        <taxon>Pseudomonadota</taxon>
        <taxon>Betaproteobacteria</taxon>
        <taxon>Burkholderiales</taxon>
        <taxon>Burkholderiaceae</taxon>
        <taxon>Paraburkholderia</taxon>
    </lineage>
</organism>
<keyword evidence="3" id="KW-0813">Transport</keyword>
<dbReference type="InterPro" id="IPR052168">
    <property type="entry name" value="Cytochrome_b561_oxidase"/>
</dbReference>
<comment type="cofactor">
    <cofactor evidence="1">
        <name>heme b</name>
        <dbReference type="ChEBI" id="CHEBI:60344"/>
    </cofactor>
</comment>
<feature type="transmembrane region" description="Helical" evidence="13">
    <location>
        <begin position="28"/>
        <end position="47"/>
    </location>
</feature>
<dbReference type="EMBL" id="CP038151">
    <property type="protein sequence ID" value="QBR03908.1"/>
    <property type="molecule type" value="Genomic_DNA"/>
</dbReference>
<dbReference type="Proteomes" id="UP000295727">
    <property type="component" value="Chromosome 4"/>
</dbReference>
<dbReference type="GO" id="GO:0020037">
    <property type="term" value="F:heme binding"/>
    <property type="evidence" value="ECO:0007669"/>
    <property type="project" value="TreeGrafter"/>
</dbReference>
<dbReference type="Pfam" id="PF01292">
    <property type="entry name" value="Ni_hydr_CYTB"/>
    <property type="match status" value="1"/>
</dbReference>
<keyword evidence="5" id="KW-0349">Heme</keyword>
<proteinExistence type="inferred from homology"/>
<dbReference type="InterPro" id="IPR011577">
    <property type="entry name" value="Cyt_b561_bac/Ni-Hgenase"/>
</dbReference>
<dbReference type="InterPro" id="IPR016174">
    <property type="entry name" value="Di-haem_cyt_TM"/>
</dbReference>
<dbReference type="SUPFAM" id="SSF81342">
    <property type="entry name" value="Transmembrane di-heme cytochromes"/>
    <property type="match status" value="1"/>
</dbReference>
<accession>A0A4P7D6U5</accession>
<evidence type="ECO:0000256" key="6">
    <source>
        <dbReference type="ARBA" id="ARBA00022692"/>
    </source>
</evidence>
<evidence type="ECO:0000259" key="14">
    <source>
        <dbReference type="Pfam" id="PF01292"/>
    </source>
</evidence>
<evidence type="ECO:0000256" key="9">
    <source>
        <dbReference type="ARBA" id="ARBA00022989"/>
    </source>
</evidence>
<gene>
    <name evidence="15" type="ORF">E1956_42415</name>
</gene>
<keyword evidence="11 13" id="KW-0472">Membrane</keyword>
<evidence type="ECO:0000256" key="12">
    <source>
        <dbReference type="ARBA" id="ARBA00037975"/>
    </source>
</evidence>
<dbReference type="GO" id="GO:0046872">
    <property type="term" value="F:metal ion binding"/>
    <property type="evidence" value="ECO:0007669"/>
    <property type="project" value="UniProtKB-KW"/>
</dbReference>
<keyword evidence="7" id="KW-0479">Metal-binding</keyword>
<keyword evidence="4" id="KW-1003">Cell membrane</keyword>
<evidence type="ECO:0000256" key="1">
    <source>
        <dbReference type="ARBA" id="ARBA00001970"/>
    </source>
</evidence>
<evidence type="ECO:0000256" key="3">
    <source>
        <dbReference type="ARBA" id="ARBA00022448"/>
    </source>
</evidence>
<keyword evidence="16" id="KW-1185">Reference proteome</keyword>
<evidence type="ECO:0000256" key="8">
    <source>
        <dbReference type="ARBA" id="ARBA00022982"/>
    </source>
</evidence>
<dbReference type="KEGG" id="ppai:E1956_42415"/>
<keyword evidence="9 13" id="KW-1133">Transmembrane helix</keyword>
<evidence type="ECO:0000313" key="15">
    <source>
        <dbReference type="EMBL" id="QBR03908.1"/>
    </source>
</evidence>
<dbReference type="PANTHER" id="PTHR30529:SF6">
    <property type="entry name" value="BLL0291 PROTEIN"/>
    <property type="match status" value="1"/>
</dbReference>
<evidence type="ECO:0000256" key="4">
    <source>
        <dbReference type="ARBA" id="ARBA00022475"/>
    </source>
</evidence>
<sequence length="162" mass="17560">MAVLIIFMLFIGVAMVSSAHEAYPDLLAWHRPIGLLILILVVARLIVRVRNPPPPLPTDLPAAQKAAAKASHYLLYATMFAMPIIGWAMQSAGGYPIVVWKGFELFPILPHNIAVYGALRVLHGVVAYLFFILVLGHLAAALTHALIRRDGVFQSMSGGGGR</sequence>
<feature type="transmembrane region" description="Helical" evidence="13">
    <location>
        <begin position="125"/>
        <end position="147"/>
    </location>
</feature>
<keyword evidence="10" id="KW-0408">Iron</keyword>
<dbReference type="GO" id="GO:0022904">
    <property type="term" value="P:respiratory electron transport chain"/>
    <property type="evidence" value="ECO:0007669"/>
    <property type="project" value="InterPro"/>
</dbReference>
<name>A0A4P7D6U5_9BURK</name>